<dbReference type="GO" id="GO:0005737">
    <property type="term" value="C:cytoplasm"/>
    <property type="evidence" value="ECO:0007669"/>
    <property type="project" value="TreeGrafter"/>
</dbReference>
<sequence length="323" mass="38328">MVKTLRNPPMSGIVCSQELIQEFETAKKKSEIRSFKLEIVNEQIVVTKKINVKENEEEDFKGIYNFLEPKKGCYILYKLDTKNTEFRNEWTFLSYIGEGTKVKEQMKYTSAKNNCQEKLGLKYFVIDLYGSSVNEFKFEMIQEARKPSSVREETLQFLTENEIIRRKQKLEKVATITSTEYLHSVSFPCSKELKEQFKNLLDDSLQEIFTSVNKKTRYIFWVYNHLKFNKPTKVLLFFYVCFPKGSIKKNILYSTVKSSLLSQSQEAGIEPYKKYEVTEINDITEEFLFEELYPQKKERRKPKRFTKPKRPGRGKRKLIKKKK</sequence>
<dbReference type="InterPro" id="IPR028458">
    <property type="entry name" value="Twinfilin"/>
</dbReference>
<evidence type="ECO:0000256" key="7">
    <source>
        <dbReference type="ARBA" id="ARBA00038532"/>
    </source>
</evidence>
<evidence type="ECO:0000256" key="5">
    <source>
        <dbReference type="ARBA" id="ARBA00023203"/>
    </source>
</evidence>
<evidence type="ECO:0000259" key="9">
    <source>
        <dbReference type="PROSITE" id="PS51263"/>
    </source>
</evidence>
<name>A0AAV7ZC54_9EUKA</name>
<dbReference type="PANTHER" id="PTHR13759">
    <property type="entry name" value="TWINFILIN"/>
    <property type="match status" value="1"/>
</dbReference>
<dbReference type="GO" id="GO:0030042">
    <property type="term" value="P:actin filament depolymerization"/>
    <property type="evidence" value="ECO:0007669"/>
    <property type="project" value="TreeGrafter"/>
</dbReference>
<dbReference type="InterPro" id="IPR029006">
    <property type="entry name" value="ADF-H/Gelsolin-like_dom_sf"/>
</dbReference>
<reference evidence="10" key="1">
    <citation type="submission" date="2022-08" db="EMBL/GenBank/DDBJ databases">
        <title>Novel sulphate-reducing endosymbionts in the free-living metamonad Anaeramoeba.</title>
        <authorList>
            <person name="Jerlstrom-Hultqvist J."/>
            <person name="Cepicka I."/>
            <person name="Gallot-Lavallee L."/>
            <person name="Salas-Leiva D."/>
            <person name="Curtis B.A."/>
            <person name="Zahonova K."/>
            <person name="Pipaliya S."/>
            <person name="Dacks J."/>
            <person name="Roger A.J."/>
        </authorList>
    </citation>
    <scope>NUCLEOTIDE SEQUENCE</scope>
    <source>
        <strain evidence="10">Busselton2</strain>
    </source>
</reference>
<feature type="domain" description="ADF-H" evidence="9">
    <location>
        <begin position="11"/>
        <end position="146"/>
    </location>
</feature>
<dbReference type="Pfam" id="PF00241">
    <property type="entry name" value="Cofilin_ADF"/>
    <property type="match status" value="2"/>
</dbReference>
<keyword evidence="4" id="KW-0677">Repeat</keyword>
<accession>A0AAV7ZC54</accession>
<evidence type="ECO:0000256" key="4">
    <source>
        <dbReference type="ARBA" id="ARBA00022737"/>
    </source>
</evidence>
<evidence type="ECO:0000313" key="11">
    <source>
        <dbReference type="Proteomes" id="UP001146793"/>
    </source>
</evidence>
<comment type="caution">
    <text evidence="10">The sequence shown here is derived from an EMBL/GenBank/DDBJ whole genome shotgun (WGS) entry which is preliminary data.</text>
</comment>
<evidence type="ECO:0000256" key="3">
    <source>
        <dbReference type="ARBA" id="ARBA00022490"/>
    </source>
</evidence>
<keyword evidence="5" id="KW-0009">Actin-binding</keyword>
<dbReference type="PANTHER" id="PTHR13759:SF1">
    <property type="entry name" value="TWINFILIN"/>
    <property type="match status" value="1"/>
</dbReference>
<gene>
    <name evidence="10" type="ORF">M0812_17711</name>
</gene>
<dbReference type="SMART" id="SM00102">
    <property type="entry name" value="ADF"/>
    <property type="match status" value="1"/>
</dbReference>
<dbReference type="InterPro" id="IPR002108">
    <property type="entry name" value="ADF-H"/>
</dbReference>
<evidence type="ECO:0000256" key="8">
    <source>
        <dbReference type="SAM" id="MobiDB-lite"/>
    </source>
</evidence>
<keyword evidence="6" id="KW-0206">Cytoskeleton</keyword>
<proteinExistence type="inferred from homology"/>
<comment type="subcellular location">
    <subcellularLocation>
        <location evidence="1">Cytoplasm</location>
        <location evidence="1">Cytoskeleton</location>
    </subcellularLocation>
</comment>
<organism evidence="10 11">
    <name type="scientific">Anaeramoeba flamelloides</name>
    <dbReference type="NCBI Taxonomy" id="1746091"/>
    <lineage>
        <taxon>Eukaryota</taxon>
        <taxon>Metamonada</taxon>
        <taxon>Anaeramoebidae</taxon>
        <taxon>Anaeramoeba</taxon>
    </lineage>
</organism>
<evidence type="ECO:0000256" key="2">
    <source>
        <dbReference type="ARBA" id="ARBA00009557"/>
    </source>
</evidence>
<evidence type="ECO:0000256" key="1">
    <source>
        <dbReference type="ARBA" id="ARBA00004245"/>
    </source>
</evidence>
<evidence type="ECO:0000256" key="6">
    <source>
        <dbReference type="ARBA" id="ARBA00023212"/>
    </source>
</evidence>
<dbReference type="GO" id="GO:0051016">
    <property type="term" value="P:barbed-end actin filament capping"/>
    <property type="evidence" value="ECO:0007669"/>
    <property type="project" value="TreeGrafter"/>
</dbReference>
<dbReference type="Gene3D" id="3.40.20.10">
    <property type="entry name" value="Severin"/>
    <property type="match status" value="2"/>
</dbReference>
<dbReference type="PROSITE" id="PS51263">
    <property type="entry name" value="ADF_H"/>
    <property type="match status" value="1"/>
</dbReference>
<comment type="similarity">
    <text evidence="2">Belongs to the actin-binding proteins ADF family. Twinfilin subfamily.</text>
</comment>
<dbReference type="GO" id="GO:0005884">
    <property type="term" value="C:actin filament"/>
    <property type="evidence" value="ECO:0007669"/>
    <property type="project" value="TreeGrafter"/>
</dbReference>
<dbReference type="GO" id="GO:0051015">
    <property type="term" value="F:actin filament binding"/>
    <property type="evidence" value="ECO:0007669"/>
    <property type="project" value="TreeGrafter"/>
</dbReference>
<dbReference type="GO" id="GO:0003785">
    <property type="term" value="F:actin monomer binding"/>
    <property type="evidence" value="ECO:0007669"/>
    <property type="project" value="TreeGrafter"/>
</dbReference>
<keyword evidence="3" id="KW-0963">Cytoplasm</keyword>
<dbReference type="EMBL" id="JANTQA010000033">
    <property type="protein sequence ID" value="KAJ3438521.1"/>
    <property type="molecule type" value="Genomic_DNA"/>
</dbReference>
<dbReference type="AlphaFoldDB" id="A0AAV7ZC54"/>
<comment type="subunit">
    <text evidence="7">Interacts with G-actin; ADP-actin form.</text>
</comment>
<dbReference type="SUPFAM" id="SSF55753">
    <property type="entry name" value="Actin depolymerizing proteins"/>
    <property type="match status" value="2"/>
</dbReference>
<dbReference type="Proteomes" id="UP001146793">
    <property type="component" value="Unassembled WGS sequence"/>
</dbReference>
<feature type="region of interest" description="Disordered" evidence="8">
    <location>
        <begin position="297"/>
        <end position="323"/>
    </location>
</feature>
<protein>
    <submittedName>
        <fullName evidence="10">Twinfilin</fullName>
    </submittedName>
</protein>
<evidence type="ECO:0000313" key="10">
    <source>
        <dbReference type="EMBL" id="KAJ3438521.1"/>
    </source>
</evidence>